<dbReference type="PROSITE" id="PS50011">
    <property type="entry name" value="PROTEIN_KINASE_DOM"/>
    <property type="match status" value="1"/>
</dbReference>
<dbReference type="InterPro" id="IPR051334">
    <property type="entry name" value="SRPK"/>
</dbReference>
<comment type="catalytic activity">
    <reaction evidence="8">
        <text>L-seryl-[protein] + ATP = O-phospho-L-seryl-[protein] + ADP + H(+)</text>
        <dbReference type="Rhea" id="RHEA:17989"/>
        <dbReference type="Rhea" id="RHEA-COMP:9863"/>
        <dbReference type="Rhea" id="RHEA-COMP:11604"/>
        <dbReference type="ChEBI" id="CHEBI:15378"/>
        <dbReference type="ChEBI" id="CHEBI:29999"/>
        <dbReference type="ChEBI" id="CHEBI:30616"/>
        <dbReference type="ChEBI" id="CHEBI:83421"/>
        <dbReference type="ChEBI" id="CHEBI:456216"/>
        <dbReference type="EC" id="2.7.11.1"/>
    </reaction>
</comment>
<evidence type="ECO:0000256" key="1">
    <source>
        <dbReference type="ARBA" id="ARBA00012513"/>
    </source>
</evidence>
<dbReference type="GO" id="GO:0004674">
    <property type="term" value="F:protein serine/threonine kinase activity"/>
    <property type="evidence" value="ECO:0007669"/>
    <property type="project" value="UniProtKB-KW"/>
</dbReference>
<organism evidence="10 11">
    <name type="scientific">Phlyctema vagabunda</name>
    <dbReference type="NCBI Taxonomy" id="108571"/>
    <lineage>
        <taxon>Eukaryota</taxon>
        <taxon>Fungi</taxon>
        <taxon>Dikarya</taxon>
        <taxon>Ascomycota</taxon>
        <taxon>Pezizomycotina</taxon>
        <taxon>Leotiomycetes</taxon>
        <taxon>Helotiales</taxon>
        <taxon>Dermateaceae</taxon>
        <taxon>Phlyctema</taxon>
    </lineage>
</organism>
<dbReference type="PANTHER" id="PTHR47634:SF9">
    <property type="entry name" value="PROTEIN KINASE DOMAIN-CONTAINING PROTEIN-RELATED"/>
    <property type="match status" value="1"/>
</dbReference>
<keyword evidence="6" id="KW-0067">ATP-binding</keyword>
<reference evidence="10 11" key="1">
    <citation type="submission" date="2024-06" db="EMBL/GenBank/DDBJ databases">
        <title>Complete genome of Phlyctema vagabunda strain 19-DSS-EL-015.</title>
        <authorList>
            <person name="Fiorenzani C."/>
        </authorList>
    </citation>
    <scope>NUCLEOTIDE SEQUENCE [LARGE SCALE GENOMIC DNA]</scope>
    <source>
        <strain evidence="10 11">19-DSS-EL-015</strain>
    </source>
</reference>
<comment type="caution">
    <text evidence="10">The sequence shown here is derived from an EMBL/GenBank/DDBJ whole genome shotgun (WGS) entry which is preliminary data.</text>
</comment>
<keyword evidence="4" id="KW-0547">Nucleotide-binding</keyword>
<keyword evidence="3" id="KW-0808">Transferase</keyword>
<dbReference type="InterPro" id="IPR011009">
    <property type="entry name" value="Kinase-like_dom_sf"/>
</dbReference>
<evidence type="ECO:0000256" key="3">
    <source>
        <dbReference type="ARBA" id="ARBA00022679"/>
    </source>
</evidence>
<proteinExistence type="predicted"/>
<dbReference type="Pfam" id="PF00069">
    <property type="entry name" value="Pkinase"/>
    <property type="match status" value="2"/>
</dbReference>
<dbReference type="SMART" id="SM00220">
    <property type="entry name" value="S_TKc"/>
    <property type="match status" value="1"/>
</dbReference>
<dbReference type="Gene3D" id="1.10.510.10">
    <property type="entry name" value="Transferase(Phosphotransferase) domain 1"/>
    <property type="match status" value="1"/>
</dbReference>
<evidence type="ECO:0000256" key="8">
    <source>
        <dbReference type="ARBA" id="ARBA00048679"/>
    </source>
</evidence>
<dbReference type="InterPro" id="IPR000719">
    <property type="entry name" value="Prot_kinase_dom"/>
</dbReference>
<sequence>MIIPLKLIRNQDLRAMKVLSADCYGADDEIFELEILKHLRGTPQEYPGYQYISTLQDHFEHQGPNGNHVCLVFKVMAESLRTFCSWFDGDQIPSPLVQKFTKQLLQAIDLAHSSGVIHTDIQPGNIMVQLPDESFIHQYLQETEVQANEQEDAQDSVITTTQGLRDFYFNEGFNLMTLDIALSDWGVASWKDRHLTDLIQPVLLRAPEVIMEAPWGPPVDIWNLGALIPELIYAQCMFSGRDKSKTYRENVHLEEMDKLVGPFPKALLESANSFKDIFNDSGHIQTPELDTFVGLERRFSGIEADEKEKLIACIEAMLVLDPQHRKSAKELLEELWLSHEYKGDTV</sequence>
<evidence type="ECO:0000259" key="9">
    <source>
        <dbReference type="PROSITE" id="PS50011"/>
    </source>
</evidence>
<evidence type="ECO:0000256" key="5">
    <source>
        <dbReference type="ARBA" id="ARBA00022777"/>
    </source>
</evidence>
<comment type="catalytic activity">
    <reaction evidence="7">
        <text>L-threonyl-[protein] + ATP = O-phospho-L-threonyl-[protein] + ADP + H(+)</text>
        <dbReference type="Rhea" id="RHEA:46608"/>
        <dbReference type="Rhea" id="RHEA-COMP:11060"/>
        <dbReference type="Rhea" id="RHEA-COMP:11605"/>
        <dbReference type="ChEBI" id="CHEBI:15378"/>
        <dbReference type="ChEBI" id="CHEBI:30013"/>
        <dbReference type="ChEBI" id="CHEBI:30616"/>
        <dbReference type="ChEBI" id="CHEBI:61977"/>
        <dbReference type="ChEBI" id="CHEBI:456216"/>
        <dbReference type="EC" id="2.7.11.1"/>
    </reaction>
</comment>
<name>A0ABR4PCU6_9HELO</name>
<evidence type="ECO:0000256" key="6">
    <source>
        <dbReference type="ARBA" id="ARBA00022840"/>
    </source>
</evidence>
<evidence type="ECO:0000313" key="11">
    <source>
        <dbReference type="Proteomes" id="UP001629113"/>
    </source>
</evidence>
<protein>
    <recommendedName>
        <fullName evidence="1">non-specific serine/threonine protein kinase</fullName>
        <ecNumber evidence="1">2.7.11.1</ecNumber>
    </recommendedName>
</protein>
<evidence type="ECO:0000256" key="7">
    <source>
        <dbReference type="ARBA" id="ARBA00047899"/>
    </source>
</evidence>
<keyword evidence="2 10" id="KW-0723">Serine/threonine-protein kinase</keyword>
<evidence type="ECO:0000313" key="10">
    <source>
        <dbReference type="EMBL" id="KAL3420982.1"/>
    </source>
</evidence>
<dbReference type="Proteomes" id="UP001629113">
    <property type="component" value="Unassembled WGS sequence"/>
</dbReference>
<evidence type="ECO:0000256" key="4">
    <source>
        <dbReference type="ARBA" id="ARBA00022741"/>
    </source>
</evidence>
<dbReference type="EC" id="2.7.11.1" evidence="1"/>
<keyword evidence="5 10" id="KW-0418">Kinase</keyword>
<gene>
    <name evidence="10" type="ORF">PVAG01_07427</name>
</gene>
<evidence type="ECO:0000256" key="2">
    <source>
        <dbReference type="ARBA" id="ARBA00022527"/>
    </source>
</evidence>
<keyword evidence="11" id="KW-1185">Reference proteome</keyword>
<dbReference type="PANTHER" id="PTHR47634">
    <property type="entry name" value="PROTEIN KINASE DOMAIN-CONTAINING PROTEIN-RELATED"/>
    <property type="match status" value="1"/>
</dbReference>
<dbReference type="Gene3D" id="3.30.200.20">
    <property type="entry name" value="Phosphorylase Kinase, domain 1"/>
    <property type="match status" value="1"/>
</dbReference>
<dbReference type="SUPFAM" id="SSF56112">
    <property type="entry name" value="Protein kinase-like (PK-like)"/>
    <property type="match status" value="1"/>
</dbReference>
<dbReference type="EMBL" id="JBFCZG010000006">
    <property type="protein sequence ID" value="KAL3420982.1"/>
    <property type="molecule type" value="Genomic_DNA"/>
</dbReference>
<feature type="domain" description="Protein kinase" evidence="9">
    <location>
        <begin position="1"/>
        <end position="337"/>
    </location>
</feature>
<accession>A0ABR4PCU6</accession>